<accession>A0ABZ2HT33</accession>
<evidence type="ECO:0000256" key="1">
    <source>
        <dbReference type="ARBA" id="ARBA00008007"/>
    </source>
</evidence>
<keyword evidence="2" id="KW-1133">Transmembrane helix</keyword>
<evidence type="ECO:0000256" key="2">
    <source>
        <dbReference type="SAM" id="Phobius"/>
    </source>
</evidence>
<evidence type="ECO:0000259" key="3">
    <source>
        <dbReference type="Pfam" id="PF00156"/>
    </source>
</evidence>
<dbReference type="InterPro" id="IPR051910">
    <property type="entry name" value="ComF/GntX_DNA_util-trans"/>
</dbReference>
<dbReference type="PANTHER" id="PTHR47505">
    <property type="entry name" value="DNA UTILIZATION PROTEIN YHGH"/>
    <property type="match status" value="1"/>
</dbReference>
<name>A0ABZ2HT33_9MICO</name>
<keyword evidence="5" id="KW-1185">Reference proteome</keyword>
<evidence type="ECO:0000313" key="4">
    <source>
        <dbReference type="EMBL" id="WWS83866.1"/>
    </source>
</evidence>
<dbReference type="SUPFAM" id="SSF53271">
    <property type="entry name" value="PRTase-like"/>
    <property type="match status" value="1"/>
</dbReference>
<dbReference type="InterPro" id="IPR029057">
    <property type="entry name" value="PRTase-like"/>
</dbReference>
<dbReference type="Proteomes" id="UP001377573">
    <property type="component" value="Chromosome"/>
</dbReference>
<keyword evidence="2" id="KW-0472">Membrane</keyword>
<proteinExistence type="inferred from homology"/>
<evidence type="ECO:0000313" key="5">
    <source>
        <dbReference type="Proteomes" id="UP001377573"/>
    </source>
</evidence>
<feature type="transmembrane region" description="Helical" evidence="2">
    <location>
        <begin position="188"/>
        <end position="207"/>
    </location>
</feature>
<feature type="domain" description="Phosphoribosyltransferase" evidence="3">
    <location>
        <begin position="168"/>
        <end position="211"/>
    </location>
</feature>
<comment type="similarity">
    <text evidence="1">Belongs to the ComF/GntX family.</text>
</comment>
<dbReference type="Pfam" id="PF00156">
    <property type="entry name" value="Pribosyltran"/>
    <property type="match status" value="1"/>
</dbReference>
<dbReference type="Gene3D" id="3.40.50.2020">
    <property type="match status" value="1"/>
</dbReference>
<dbReference type="RefSeq" id="WP_338565792.1">
    <property type="nucleotide sequence ID" value="NZ_CP146240.1"/>
</dbReference>
<dbReference type="InterPro" id="IPR000836">
    <property type="entry name" value="PRTase_dom"/>
</dbReference>
<feature type="transmembrane region" description="Helical" evidence="2">
    <location>
        <begin position="80"/>
        <end position="104"/>
    </location>
</feature>
<protein>
    <submittedName>
        <fullName evidence="4">Phosphoribosyltransferase family protein</fullName>
    </submittedName>
</protein>
<dbReference type="GO" id="GO:0016757">
    <property type="term" value="F:glycosyltransferase activity"/>
    <property type="evidence" value="ECO:0007669"/>
    <property type="project" value="UniProtKB-KW"/>
</dbReference>
<reference evidence="4 5" key="1">
    <citation type="submission" date="2024-02" db="EMBL/GenBank/DDBJ databases">
        <authorList>
            <person name="Alasadi S."/>
            <person name="Hussein S.A."/>
        </authorList>
    </citation>
    <scope>NUCLEOTIDE SEQUENCE [LARGE SCALE GENOMIC DNA]</scope>
    <source>
        <strain evidence="4 5">GJ_SRA_44_2022</strain>
    </source>
</reference>
<keyword evidence="4" id="KW-0808">Transferase</keyword>
<dbReference type="EMBL" id="CP146240">
    <property type="protein sequence ID" value="WWS83866.1"/>
    <property type="molecule type" value="Genomic_DNA"/>
</dbReference>
<organism evidence="4 5">
    <name type="scientific">Microbacterium paraoxydans</name>
    <dbReference type="NCBI Taxonomy" id="199592"/>
    <lineage>
        <taxon>Bacteria</taxon>
        <taxon>Bacillati</taxon>
        <taxon>Actinomycetota</taxon>
        <taxon>Actinomycetes</taxon>
        <taxon>Micrococcales</taxon>
        <taxon>Microbacteriaceae</taxon>
        <taxon>Microbacterium</taxon>
    </lineage>
</organism>
<gene>
    <name evidence="4" type="ORF">V8Z62_11195</name>
</gene>
<keyword evidence="4" id="KW-0328">Glycosyltransferase</keyword>
<sequence length="215" mass="22416">MGITTRTHPLLAEIGALLLAARCAGCERPGTLLCDDCRHALDPSPREVRTPAGLRVRAALALEGPAASCIRRMKGEGETLLARPLGAALAAVLTPVLVPGVWVIPVPTSRAAFRRRGTRVPELLVRRAGADPQRVLTLTRRVRDQRELAAPDRAANVRGAMISRRRGSGAPAVVVDDVVTTGGTLDEAVRALVAAGFVVVGAVALAATPKSPESG</sequence>
<keyword evidence="2" id="KW-0812">Transmembrane</keyword>
<dbReference type="PANTHER" id="PTHR47505:SF1">
    <property type="entry name" value="DNA UTILIZATION PROTEIN YHGH"/>
    <property type="match status" value="1"/>
</dbReference>